<reference evidence="1 2" key="1">
    <citation type="submission" date="2024-09" db="EMBL/GenBank/DDBJ databases">
        <title>Itraconazole resistance in Madurella fahalii resulting from another homologue of gene encoding cytochrome P450 14-alpha sterol demethylase (CYP51).</title>
        <authorList>
            <person name="Yoshioka I."/>
            <person name="Fahal A.H."/>
            <person name="Kaneko S."/>
            <person name="Yaguchi T."/>
        </authorList>
    </citation>
    <scope>NUCLEOTIDE SEQUENCE [LARGE SCALE GENOMIC DNA]</scope>
    <source>
        <strain evidence="1 2">IFM 68171</strain>
    </source>
</reference>
<dbReference type="InterPro" id="IPR011009">
    <property type="entry name" value="Kinase-like_dom_sf"/>
</dbReference>
<dbReference type="GeneID" id="98173979"/>
<dbReference type="SUPFAM" id="SSF56112">
    <property type="entry name" value="Protein kinase-like (PK-like)"/>
    <property type="match status" value="1"/>
</dbReference>
<protein>
    <recommendedName>
        <fullName evidence="3">Protein kinase domain-containing protein</fullName>
    </recommendedName>
</protein>
<evidence type="ECO:0000313" key="2">
    <source>
        <dbReference type="Proteomes" id="UP001628179"/>
    </source>
</evidence>
<name>A0ABQ0G5J1_9PEZI</name>
<evidence type="ECO:0008006" key="3">
    <source>
        <dbReference type="Google" id="ProtNLM"/>
    </source>
</evidence>
<sequence>MDNGDSDLGKSVSPPRAINFRFGSRSITATGRPTDREHPNVLRLCLHHSNLQLVIQTLLRWLPSPLRSWASSSFPEWFLPARIVLKKQKNGWDEEFDTEIATYEKPKYLQGLVIPICYGQVQYEGTLALVLPDIGGVCVAEPEGAVLREQDVRPLFDQTLSALASQGISHDDMKLDNFHLVDTSGNKIIMAVDLERINMLPPEKDHARMVQADVNFLMQEYRDHLECLREDGLLPMENVSAMATPRH</sequence>
<evidence type="ECO:0000313" key="1">
    <source>
        <dbReference type="EMBL" id="GAB1313025.1"/>
    </source>
</evidence>
<comment type="caution">
    <text evidence="1">The sequence shown here is derived from an EMBL/GenBank/DDBJ whole genome shotgun (WGS) entry which is preliminary data.</text>
</comment>
<keyword evidence="2" id="KW-1185">Reference proteome</keyword>
<dbReference type="EMBL" id="BAAFSV010000002">
    <property type="protein sequence ID" value="GAB1313025.1"/>
    <property type="molecule type" value="Genomic_DNA"/>
</dbReference>
<gene>
    <name evidence="1" type="ORF">MFIFM68171_03235</name>
</gene>
<dbReference type="Proteomes" id="UP001628179">
    <property type="component" value="Unassembled WGS sequence"/>
</dbReference>
<dbReference type="RefSeq" id="XP_070914757.1">
    <property type="nucleotide sequence ID" value="XM_071058656.1"/>
</dbReference>
<accession>A0ABQ0G5J1</accession>
<proteinExistence type="predicted"/>
<organism evidence="1 2">
    <name type="scientific">Madurella fahalii</name>
    <dbReference type="NCBI Taxonomy" id="1157608"/>
    <lineage>
        <taxon>Eukaryota</taxon>
        <taxon>Fungi</taxon>
        <taxon>Dikarya</taxon>
        <taxon>Ascomycota</taxon>
        <taxon>Pezizomycotina</taxon>
        <taxon>Sordariomycetes</taxon>
        <taxon>Sordariomycetidae</taxon>
        <taxon>Sordariales</taxon>
        <taxon>Sordariales incertae sedis</taxon>
        <taxon>Madurella</taxon>
    </lineage>
</organism>